<evidence type="ECO:0000256" key="1">
    <source>
        <dbReference type="SAM" id="Phobius"/>
    </source>
</evidence>
<comment type="caution">
    <text evidence="2">The sequence shown here is derived from an EMBL/GenBank/DDBJ whole genome shotgun (WGS) entry which is preliminary data.</text>
</comment>
<sequence>MDPITLAAVFWPLLAVALVLSLLLVRQLVVSRNLRRWSDQAQEELRARTREEEHLVSVRLPALVEALGHRPVEV</sequence>
<proteinExistence type="predicted"/>
<keyword evidence="1" id="KW-1133">Transmembrane helix</keyword>
<name>A0ABW3MNM0_9PSEU</name>
<gene>
    <name evidence="2" type="ORF">ACFQ1S_38970</name>
</gene>
<keyword evidence="3" id="KW-1185">Reference proteome</keyword>
<keyword evidence="2" id="KW-0547">Nucleotide-binding</keyword>
<feature type="non-terminal residue" evidence="2">
    <location>
        <position position="74"/>
    </location>
</feature>
<dbReference type="Proteomes" id="UP001597045">
    <property type="component" value="Unassembled WGS sequence"/>
</dbReference>
<dbReference type="GO" id="GO:0005524">
    <property type="term" value="F:ATP binding"/>
    <property type="evidence" value="ECO:0007669"/>
    <property type="project" value="UniProtKB-KW"/>
</dbReference>
<protein>
    <submittedName>
        <fullName evidence="2">ATP-binding protein</fullName>
    </submittedName>
</protein>
<keyword evidence="1" id="KW-0472">Membrane</keyword>
<keyword evidence="1" id="KW-0812">Transmembrane</keyword>
<organism evidence="2 3">
    <name type="scientific">Kibdelosporangium lantanae</name>
    <dbReference type="NCBI Taxonomy" id="1497396"/>
    <lineage>
        <taxon>Bacteria</taxon>
        <taxon>Bacillati</taxon>
        <taxon>Actinomycetota</taxon>
        <taxon>Actinomycetes</taxon>
        <taxon>Pseudonocardiales</taxon>
        <taxon>Pseudonocardiaceae</taxon>
        <taxon>Kibdelosporangium</taxon>
    </lineage>
</organism>
<evidence type="ECO:0000313" key="2">
    <source>
        <dbReference type="EMBL" id="MFD1051095.1"/>
    </source>
</evidence>
<accession>A0ABW3MNM0</accession>
<dbReference type="EMBL" id="JBHTIS010003321">
    <property type="protein sequence ID" value="MFD1051095.1"/>
    <property type="molecule type" value="Genomic_DNA"/>
</dbReference>
<keyword evidence="2" id="KW-0067">ATP-binding</keyword>
<reference evidence="3" key="1">
    <citation type="journal article" date="2019" name="Int. J. Syst. Evol. Microbiol.">
        <title>The Global Catalogue of Microorganisms (GCM) 10K type strain sequencing project: providing services to taxonomists for standard genome sequencing and annotation.</title>
        <authorList>
            <consortium name="The Broad Institute Genomics Platform"/>
            <consortium name="The Broad Institute Genome Sequencing Center for Infectious Disease"/>
            <person name="Wu L."/>
            <person name="Ma J."/>
        </authorList>
    </citation>
    <scope>NUCLEOTIDE SEQUENCE [LARGE SCALE GENOMIC DNA]</scope>
    <source>
        <strain evidence="3">JCM 31486</strain>
    </source>
</reference>
<evidence type="ECO:0000313" key="3">
    <source>
        <dbReference type="Proteomes" id="UP001597045"/>
    </source>
</evidence>
<feature type="transmembrane region" description="Helical" evidence="1">
    <location>
        <begin position="6"/>
        <end position="25"/>
    </location>
</feature>